<dbReference type="AlphaFoldDB" id="A0A1H2U9Z4"/>
<keyword evidence="2" id="KW-1185">Reference proteome</keyword>
<accession>A0A1H2U9Z4</accession>
<organism evidence="1 2">
    <name type="scientific">Flagellimonas zhangzhouensis</name>
    <dbReference type="NCBI Taxonomy" id="1073328"/>
    <lineage>
        <taxon>Bacteria</taxon>
        <taxon>Pseudomonadati</taxon>
        <taxon>Bacteroidota</taxon>
        <taxon>Flavobacteriia</taxon>
        <taxon>Flavobacteriales</taxon>
        <taxon>Flavobacteriaceae</taxon>
        <taxon>Flagellimonas</taxon>
    </lineage>
</organism>
<dbReference type="STRING" id="1073328.SAMN05216294_0784"/>
<evidence type="ECO:0000313" key="2">
    <source>
        <dbReference type="Proteomes" id="UP000199592"/>
    </source>
</evidence>
<dbReference type="Proteomes" id="UP000199592">
    <property type="component" value="Unassembled WGS sequence"/>
</dbReference>
<protein>
    <submittedName>
        <fullName evidence="1">Uncharacterized protein</fullName>
    </submittedName>
</protein>
<sequence>MDNKILADILKFSNSYELLVVDEMNKLVVVRCPFSVMTLDSIGELMTGQIYEVDQIKVTPTLITLFMIKGRAYFYFYFDIIL</sequence>
<dbReference type="OrthoDB" id="1366221at2"/>
<name>A0A1H2U9Z4_9FLAO</name>
<evidence type="ECO:0000313" key="1">
    <source>
        <dbReference type="EMBL" id="SDW52985.1"/>
    </source>
</evidence>
<gene>
    <name evidence="1" type="ORF">SAMN04487892_1509</name>
</gene>
<dbReference type="EMBL" id="FNMY01000002">
    <property type="protein sequence ID" value="SDW52985.1"/>
    <property type="molecule type" value="Genomic_DNA"/>
</dbReference>
<reference evidence="2" key="1">
    <citation type="submission" date="2016-10" db="EMBL/GenBank/DDBJ databases">
        <authorList>
            <person name="Varghese N."/>
            <person name="Submissions S."/>
        </authorList>
    </citation>
    <scope>NUCLEOTIDE SEQUENCE [LARGE SCALE GENOMIC DNA]</scope>
    <source>
        <strain evidence="2">DSM 25030</strain>
    </source>
</reference>
<dbReference type="RefSeq" id="WP_090292823.1">
    <property type="nucleotide sequence ID" value="NZ_FNKI01000001.1"/>
</dbReference>
<proteinExistence type="predicted"/>